<name>A0A4D9CZ18_9STRA</name>
<organism evidence="2 3">
    <name type="scientific">Nannochloropsis salina CCMP1776</name>
    <dbReference type="NCBI Taxonomy" id="1027361"/>
    <lineage>
        <taxon>Eukaryota</taxon>
        <taxon>Sar</taxon>
        <taxon>Stramenopiles</taxon>
        <taxon>Ochrophyta</taxon>
        <taxon>Eustigmatophyceae</taxon>
        <taxon>Eustigmatales</taxon>
        <taxon>Monodopsidaceae</taxon>
        <taxon>Microchloropsis</taxon>
        <taxon>Microchloropsis salina</taxon>
    </lineage>
</organism>
<dbReference type="AlphaFoldDB" id="A0A4D9CZ18"/>
<keyword evidence="1" id="KW-0812">Transmembrane</keyword>
<sequence>METPLPGIGEMKTQEVGDIDVFDGDNGLHGSEEEEIAAMRANASPEANRFMDSLGKIMKELSEPCQKEFGRILETQGKMVQLSEACQVEVSTASAAVPDIVRHKEAAVQEAADRVRRANGRQPDPNTGKHLAVMLFILFVCIVGYIVWVNRKLKEAGLTGKRPKHLSKKKMEKEMMRKQQAKKIM</sequence>
<keyword evidence="1" id="KW-1133">Transmembrane helix</keyword>
<evidence type="ECO:0000313" key="3">
    <source>
        <dbReference type="Proteomes" id="UP000355283"/>
    </source>
</evidence>
<accession>A0A4D9CZ18</accession>
<evidence type="ECO:0000256" key="1">
    <source>
        <dbReference type="SAM" id="Phobius"/>
    </source>
</evidence>
<keyword evidence="1" id="KW-0472">Membrane</keyword>
<protein>
    <submittedName>
        <fullName evidence="2">Uncharacterized protein</fullName>
    </submittedName>
</protein>
<dbReference type="Proteomes" id="UP000355283">
    <property type="component" value="Unassembled WGS sequence"/>
</dbReference>
<proteinExistence type="predicted"/>
<reference evidence="2 3" key="1">
    <citation type="submission" date="2019-01" db="EMBL/GenBank/DDBJ databases">
        <title>Nuclear Genome Assembly of the Microalgal Biofuel strain Nannochloropsis salina CCMP1776.</title>
        <authorList>
            <person name="Hovde B."/>
        </authorList>
    </citation>
    <scope>NUCLEOTIDE SEQUENCE [LARGE SCALE GENOMIC DNA]</scope>
    <source>
        <strain evidence="2 3">CCMP1776</strain>
    </source>
</reference>
<evidence type="ECO:0000313" key="2">
    <source>
        <dbReference type="EMBL" id="TFJ83784.1"/>
    </source>
</evidence>
<keyword evidence="3" id="KW-1185">Reference proteome</keyword>
<dbReference type="OrthoDB" id="10284810at2759"/>
<dbReference type="EMBL" id="SDOX01000021">
    <property type="protein sequence ID" value="TFJ83784.1"/>
    <property type="molecule type" value="Genomic_DNA"/>
</dbReference>
<feature type="transmembrane region" description="Helical" evidence="1">
    <location>
        <begin position="131"/>
        <end position="149"/>
    </location>
</feature>
<comment type="caution">
    <text evidence="2">The sequence shown here is derived from an EMBL/GenBank/DDBJ whole genome shotgun (WGS) entry which is preliminary data.</text>
</comment>
<gene>
    <name evidence="2" type="ORF">NSK_004886</name>
</gene>